<keyword evidence="1" id="KW-0732">Signal</keyword>
<organism evidence="2">
    <name type="scientific">Ectropis obliqua</name>
    <name type="common">Tea geometrid moth</name>
    <dbReference type="NCBI Taxonomy" id="248899"/>
    <lineage>
        <taxon>Eukaryota</taxon>
        <taxon>Metazoa</taxon>
        <taxon>Ecdysozoa</taxon>
        <taxon>Arthropoda</taxon>
        <taxon>Hexapoda</taxon>
        <taxon>Insecta</taxon>
        <taxon>Pterygota</taxon>
        <taxon>Neoptera</taxon>
        <taxon>Endopterygota</taxon>
        <taxon>Lepidoptera</taxon>
        <taxon>Glossata</taxon>
        <taxon>Ditrysia</taxon>
        <taxon>Geometroidea</taxon>
        <taxon>Geometridae</taxon>
        <taxon>Ennominae</taxon>
        <taxon>Ectropis</taxon>
    </lineage>
</organism>
<evidence type="ECO:0000256" key="1">
    <source>
        <dbReference type="SAM" id="SignalP"/>
    </source>
</evidence>
<feature type="chain" id="PRO_5013358141" evidence="1">
    <location>
        <begin position="17"/>
        <end position="138"/>
    </location>
</feature>
<dbReference type="AlphaFoldDB" id="A0A1L2BLG4"/>
<dbReference type="EMBL" id="KT327225">
    <property type="protein sequence ID" value="ALS03868.1"/>
    <property type="molecule type" value="mRNA"/>
</dbReference>
<dbReference type="CDD" id="cd23992">
    <property type="entry name" value="PBP_GOBP"/>
    <property type="match status" value="1"/>
</dbReference>
<dbReference type="Pfam" id="PF01395">
    <property type="entry name" value="PBP_GOBP"/>
    <property type="match status" value="1"/>
</dbReference>
<dbReference type="SMART" id="SM00708">
    <property type="entry name" value="PhBP"/>
    <property type="match status" value="1"/>
</dbReference>
<name>A0A1L2BLG4_ECTOB</name>
<evidence type="ECO:0000313" key="2">
    <source>
        <dbReference type="EMBL" id="ALS03868.1"/>
    </source>
</evidence>
<dbReference type="GO" id="GO:0005549">
    <property type="term" value="F:odorant binding"/>
    <property type="evidence" value="ECO:0007669"/>
    <property type="project" value="InterPro"/>
</dbReference>
<accession>A0A1L2BLG4</accession>
<dbReference type="InterPro" id="IPR006170">
    <property type="entry name" value="PBP/GOBP"/>
</dbReference>
<dbReference type="SUPFAM" id="SSF47565">
    <property type="entry name" value="Insect pheromone/odorant-binding proteins"/>
    <property type="match status" value="1"/>
</dbReference>
<sequence length="138" mass="15889">MFKILLFICAVSAVNCEIVRTAITLPPEIAFDIAKAIKEVCVPEDRVPDIIRMIREGETNNNTEFKKIIHCVIKEAKYMTADGKRINVEKAASIFPNKVLMFKILSQCDKNIVTNDPEEYCIKFYDCFQENTPYRLSF</sequence>
<dbReference type="Gene3D" id="1.10.238.20">
    <property type="entry name" value="Pheromone/general odorant binding protein domain"/>
    <property type="match status" value="1"/>
</dbReference>
<proteinExistence type="evidence at transcript level"/>
<dbReference type="InterPro" id="IPR036728">
    <property type="entry name" value="PBP_GOBP_sf"/>
</dbReference>
<reference evidence="2" key="1">
    <citation type="submission" date="2015-07" db="EMBL/GenBank/DDBJ databases">
        <title>Transcriptome analysis of odorant reception genes in the tea geometrid, Ectropis obliqua.</title>
        <authorList>
            <person name="Chen Z."/>
            <person name="Ma L."/>
            <person name="Li Z."/>
        </authorList>
    </citation>
    <scope>NUCLEOTIDE SEQUENCE</scope>
</reference>
<feature type="signal peptide" evidence="1">
    <location>
        <begin position="1"/>
        <end position="16"/>
    </location>
</feature>
<protein>
    <submittedName>
        <fullName evidence="2">Odorant-binding protein 20</fullName>
    </submittedName>
</protein>